<organism evidence="1 2">
    <name type="scientific">candidate division WWE3 bacterium RIFCSPLOWO2_01_FULL_41_9</name>
    <dbReference type="NCBI Taxonomy" id="1802626"/>
    <lineage>
        <taxon>Bacteria</taxon>
        <taxon>Katanobacteria</taxon>
    </lineage>
</organism>
<dbReference type="AlphaFoldDB" id="A0A1F4VGA0"/>
<reference evidence="1 2" key="1">
    <citation type="journal article" date="2016" name="Nat. Commun.">
        <title>Thousands of microbial genomes shed light on interconnected biogeochemical processes in an aquifer system.</title>
        <authorList>
            <person name="Anantharaman K."/>
            <person name="Brown C.T."/>
            <person name="Hug L.A."/>
            <person name="Sharon I."/>
            <person name="Castelle C.J."/>
            <person name="Probst A.J."/>
            <person name="Thomas B.C."/>
            <person name="Singh A."/>
            <person name="Wilkins M.J."/>
            <person name="Karaoz U."/>
            <person name="Brodie E.L."/>
            <person name="Williams K.H."/>
            <person name="Hubbard S.S."/>
            <person name="Banfield J.F."/>
        </authorList>
    </citation>
    <scope>NUCLEOTIDE SEQUENCE [LARGE SCALE GENOMIC DNA]</scope>
</reference>
<dbReference type="Proteomes" id="UP000178346">
    <property type="component" value="Unassembled WGS sequence"/>
</dbReference>
<proteinExistence type="predicted"/>
<evidence type="ECO:0000313" key="1">
    <source>
        <dbReference type="EMBL" id="OGC56316.1"/>
    </source>
</evidence>
<gene>
    <name evidence="1" type="ORF">A2976_00030</name>
</gene>
<name>A0A1F4VGA0_UNCKA</name>
<protein>
    <submittedName>
        <fullName evidence="1">Uncharacterized protein</fullName>
    </submittedName>
</protein>
<evidence type="ECO:0000313" key="2">
    <source>
        <dbReference type="Proteomes" id="UP000178346"/>
    </source>
</evidence>
<accession>A0A1F4VGA0</accession>
<dbReference type="EMBL" id="MEVJ01000052">
    <property type="protein sequence ID" value="OGC56316.1"/>
    <property type="molecule type" value="Genomic_DNA"/>
</dbReference>
<sequence length="66" mass="6913">MTPGGAYGSENAGMNNRNVSEILAHRKSEVSWAMVIIPGLVGPKARPKGVVDGQQVNIPALLLACK</sequence>
<comment type="caution">
    <text evidence="1">The sequence shown here is derived from an EMBL/GenBank/DDBJ whole genome shotgun (WGS) entry which is preliminary data.</text>
</comment>